<dbReference type="RefSeq" id="WP_073276579.1">
    <property type="nucleotide sequence ID" value="NZ_FRAC01000012.1"/>
</dbReference>
<feature type="domain" description="PhnB-like" evidence="1">
    <location>
        <begin position="4"/>
        <end position="134"/>
    </location>
</feature>
<dbReference type="AlphaFoldDB" id="A0A1M6SVN5"/>
<dbReference type="PANTHER" id="PTHR33990:SF1">
    <property type="entry name" value="PROTEIN YJDN"/>
    <property type="match status" value="1"/>
</dbReference>
<dbReference type="InterPro" id="IPR029068">
    <property type="entry name" value="Glyas_Bleomycin-R_OHBP_Dase"/>
</dbReference>
<keyword evidence="3" id="KW-1185">Reference proteome</keyword>
<evidence type="ECO:0000259" key="1">
    <source>
        <dbReference type="Pfam" id="PF06983"/>
    </source>
</evidence>
<proteinExistence type="predicted"/>
<gene>
    <name evidence="2" type="ORF">SAMN02745136_02615</name>
</gene>
<dbReference type="EMBL" id="FRAC01000012">
    <property type="protein sequence ID" value="SHK48727.1"/>
    <property type="molecule type" value="Genomic_DNA"/>
</dbReference>
<evidence type="ECO:0000313" key="2">
    <source>
        <dbReference type="EMBL" id="SHK48727.1"/>
    </source>
</evidence>
<dbReference type="OrthoDB" id="9795306at2"/>
<protein>
    <submittedName>
        <fullName evidence="2">PhnB protein</fullName>
    </submittedName>
</protein>
<accession>A0A1M6SVN5</accession>
<dbReference type="Gene3D" id="3.10.180.10">
    <property type="entry name" value="2,3-Dihydroxybiphenyl 1,2-Dioxygenase, domain 1"/>
    <property type="match status" value="1"/>
</dbReference>
<dbReference type="SUPFAM" id="SSF54593">
    <property type="entry name" value="Glyoxalase/Bleomycin resistance protein/Dihydroxybiphenyl dioxygenase"/>
    <property type="match status" value="1"/>
</dbReference>
<name>A0A1M6SVN5_9FIRM</name>
<dbReference type="STRING" id="1121322.SAMN02745136_02615"/>
<dbReference type="Proteomes" id="UP000184386">
    <property type="component" value="Unassembled WGS sequence"/>
</dbReference>
<organism evidence="2 3">
    <name type="scientific">Anaerocolumna jejuensis DSM 15929</name>
    <dbReference type="NCBI Taxonomy" id="1121322"/>
    <lineage>
        <taxon>Bacteria</taxon>
        <taxon>Bacillati</taxon>
        <taxon>Bacillota</taxon>
        <taxon>Clostridia</taxon>
        <taxon>Lachnospirales</taxon>
        <taxon>Lachnospiraceae</taxon>
        <taxon>Anaerocolumna</taxon>
    </lineage>
</organism>
<reference evidence="2 3" key="1">
    <citation type="submission" date="2016-11" db="EMBL/GenBank/DDBJ databases">
        <authorList>
            <person name="Jaros S."/>
            <person name="Januszkiewicz K."/>
            <person name="Wedrychowicz H."/>
        </authorList>
    </citation>
    <scope>NUCLEOTIDE SEQUENCE [LARGE SCALE GENOMIC DNA]</scope>
    <source>
        <strain evidence="2 3">DSM 15929</strain>
    </source>
</reference>
<dbReference type="PANTHER" id="PTHR33990">
    <property type="entry name" value="PROTEIN YJDN-RELATED"/>
    <property type="match status" value="1"/>
</dbReference>
<dbReference type="Pfam" id="PF06983">
    <property type="entry name" value="3-dmu-9_3-mt"/>
    <property type="match status" value="1"/>
</dbReference>
<evidence type="ECO:0000313" key="3">
    <source>
        <dbReference type="Proteomes" id="UP000184386"/>
    </source>
</evidence>
<dbReference type="InterPro" id="IPR028973">
    <property type="entry name" value="PhnB-like"/>
</dbReference>
<sequence length="141" mass="16183">MAIFTPNFNFAGDCEEAIYLYQKAFQGRIGCMLRYSEADKSDWDKDLTTEQENYIYHAELFLGNQRMMLCDNLDVEFVKSTALSLTVTLDTKEEVAGAYEILKEGSTTIYAPHSTTYSSCVVVFIDKFGFRWGLMTEQTER</sequence>